<evidence type="ECO:0000256" key="1">
    <source>
        <dbReference type="SAM" id="Phobius"/>
    </source>
</evidence>
<accession>A0A0A0J9G7</accession>
<evidence type="ECO:0000313" key="2">
    <source>
        <dbReference type="EMBL" id="KGN32682.1"/>
    </source>
</evidence>
<sequence>MVELHTDVVSGVRTFWVDSGRPTLAASLLFRRGIVDETLATTGLTHLLEHLALHDRAKGALQVNGSVSLLQTQFDAHGPHEAVVAHLRELTSWLSAPQVADVAREASVLRAEAARQGASDVRAAMLNRYGARGPGLAGYGEPGLARVTAEAVTDLAAEWFTAGNAVLFLDGPPPADLAFHLNDGPLHEVPTAQAFEEPDELPKVYVTRQGVTSSGVVRRSTPATFLGASLQKLFHDDFRVRDGAAYAPWSVYEAVDADSAVVLAGSDVSPQLLPHVVDRTLQILTRATTSEVLDEIVPDLVAQARQSQADPYNAPMLAYRAAVDHLRGRAAQSRGDVAAELDEVTAETVRAVAEEMRSTLLLGVDSEAAWADQMPRLEMATRSQGLRGSTYRSQNYPADRDRLVVAPEGIVVGRGDEWCGVDRDEIEAVFQYPDGAREVIGADGWSVRVEPTLWRGGEAAAREAEALVEPDRRLVVPSREPERVPRPLGAWETTKTVWRQLRENVRFMVALNVVFAVLAIWLLVAGVVVGAAIMAFFAARNLKEIWQVTQASKAASVTA</sequence>
<gene>
    <name evidence="2" type="ORF">N802_16955</name>
</gene>
<dbReference type="eggNOG" id="COG0612">
    <property type="taxonomic scope" value="Bacteria"/>
</dbReference>
<dbReference type="AlphaFoldDB" id="A0A0A0J9G7"/>
<keyword evidence="1" id="KW-0472">Membrane</keyword>
<dbReference type="Proteomes" id="UP000030002">
    <property type="component" value="Unassembled WGS sequence"/>
</dbReference>
<evidence type="ECO:0008006" key="4">
    <source>
        <dbReference type="Google" id="ProtNLM"/>
    </source>
</evidence>
<dbReference type="Gene3D" id="3.30.830.10">
    <property type="entry name" value="Metalloenzyme, LuxS/M16 peptidase-like"/>
    <property type="match status" value="2"/>
</dbReference>
<keyword evidence="3" id="KW-1185">Reference proteome</keyword>
<comment type="caution">
    <text evidence="2">The sequence shown here is derived from an EMBL/GenBank/DDBJ whole genome shotgun (WGS) entry which is preliminary data.</text>
</comment>
<organism evidence="2 3">
    <name type="scientific">Knoellia sinensis KCTC 19936</name>
    <dbReference type="NCBI Taxonomy" id="1385520"/>
    <lineage>
        <taxon>Bacteria</taxon>
        <taxon>Bacillati</taxon>
        <taxon>Actinomycetota</taxon>
        <taxon>Actinomycetes</taxon>
        <taxon>Micrococcales</taxon>
        <taxon>Intrasporangiaceae</taxon>
        <taxon>Knoellia</taxon>
    </lineage>
</organism>
<dbReference type="SUPFAM" id="SSF63411">
    <property type="entry name" value="LuxS/MPP-like metallohydrolase"/>
    <property type="match status" value="2"/>
</dbReference>
<feature type="transmembrane region" description="Helical" evidence="1">
    <location>
        <begin position="509"/>
        <end position="537"/>
    </location>
</feature>
<dbReference type="InterPro" id="IPR011249">
    <property type="entry name" value="Metalloenz_LuxS/M16"/>
</dbReference>
<reference evidence="2 3" key="1">
    <citation type="submission" date="2013-08" db="EMBL/GenBank/DDBJ databases">
        <title>The genome sequence of Knoellia sinensis.</title>
        <authorList>
            <person name="Zhu W."/>
            <person name="Wang G."/>
        </authorList>
    </citation>
    <scope>NUCLEOTIDE SEQUENCE [LARGE SCALE GENOMIC DNA]</scope>
    <source>
        <strain evidence="2 3">KCTC 19936</strain>
    </source>
</reference>
<name>A0A0A0J9G7_9MICO</name>
<protein>
    <recommendedName>
        <fullName evidence="4">Peptidase M16</fullName>
    </recommendedName>
</protein>
<dbReference type="STRING" id="1385520.N802_16955"/>
<evidence type="ECO:0000313" key="3">
    <source>
        <dbReference type="Proteomes" id="UP000030002"/>
    </source>
</evidence>
<dbReference type="GO" id="GO:0046872">
    <property type="term" value="F:metal ion binding"/>
    <property type="evidence" value="ECO:0007669"/>
    <property type="project" value="InterPro"/>
</dbReference>
<keyword evidence="1" id="KW-0812">Transmembrane</keyword>
<dbReference type="RefSeq" id="WP_035915328.1">
    <property type="nucleotide sequence ID" value="NZ_AVPJ01000006.1"/>
</dbReference>
<dbReference type="OrthoDB" id="3798591at2"/>
<keyword evidence="1" id="KW-1133">Transmembrane helix</keyword>
<dbReference type="EMBL" id="AVPJ01000006">
    <property type="protein sequence ID" value="KGN32682.1"/>
    <property type="molecule type" value="Genomic_DNA"/>
</dbReference>
<proteinExistence type="predicted"/>